<dbReference type="EMBL" id="VJWX01000020">
    <property type="protein sequence ID" value="TVT60832.1"/>
    <property type="molecule type" value="Genomic_DNA"/>
</dbReference>
<proteinExistence type="predicted"/>
<organism evidence="1 2">
    <name type="scientific">Amycolatopsis rhizosphaerae</name>
    <dbReference type="NCBI Taxonomy" id="2053003"/>
    <lineage>
        <taxon>Bacteria</taxon>
        <taxon>Bacillati</taxon>
        <taxon>Actinomycetota</taxon>
        <taxon>Actinomycetes</taxon>
        <taxon>Pseudonocardiales</taxon>
        <taxon>Pseudonocardiaceae</taxon>
        <taxon>Amycolatopsis</taxon>
    </lineage>
</organism>
<dbReference type="OrthoDB" id="5508807at2"/>
<comment type="caution">
    <text evidence="1">The sequence shown here is derived from an EMBL/GenBank/DDBJ whole genome shotgun (WGS) entry which is preliminary data.</text>
</comment>
<keyword evidence="2" id="KW-1185">Reference proteome</keyword>
<sequence length="509" mass="56461">MDYDETPEIEAPADPWSALLPGQELVPAYLTSRFAAQYRVIVDVLLAEQDTSLTGLSYDEVATGVRAHLAGQVPTEALDRLLAPDVLHLDARLERLVQWRVVTRWQEPARSGEDFLRRRDRYQLTQRAAGLHVFWSSIDDTEEAAGDLTLAPRAIHERLTAFAESIRQAVYTDAATEFQQVGAMHQAMATAARGWQRTLAHALSGGPDPAKQDLLWQTLRSYIGMWGEQVDVHTPRIAELVVELDPLLTPEVWRACVRAALDTEAGDEVVATQARRWEHTWEALGSWFGGSDSQARKLRRQLRDLVAPWARNMNLLLDTGGAVTRRAELLALAVAVERAPDDESAWRIWDTAVGAFSARHLLLASDSADDNDLSWTNAPRAPITARFREQGARAAVGRRTKIPDYSTGKSAARRARLAAQAARSGAEAALRQRSGTHLAEWGEITDAELDLLLEFVGVVRRTRSESAVTGDGRWRITLRRPSAAHETTSLRAGSGSMATLNWYFRMDPA</sequence>
<gene>
    <name evidence="1" type="ORF">FNH05_03990</name>
</gene>
<dbReference type="Pfam" id="PF09660">
    <property type="entry name" value="DUF2397"/>
    <property type="match status" value="1"/>
</dbReference>
<evidence type="ECO:0000313" key="2">
    <source>
        <dbReference type="Proteomes" id="UP000320011"/>
    </source>
</evidence>
<reference evidence="1 2" key="2">
    <citation type="submission" date="2019-08" db="EMBL/GenBank/DDBJ databases">
        <title>Amycolatopsis acidicola sp. nov., isolated from peat swamp forest soil.</title>
        <authorList>
            <person name="Srisuk N."/>
        </authorList>
    </citation>
    <scope>NUCLEOTIDE SEQUENCE [LARGE SCALE GENOMIC DNA]</scope>
    <source>
        <strain evidence="1 2">TBRC 6029</strain>
    </source>
</reference>
<reference evidence="1 2" key="1">
    <citation type="submission" date="2019-07" db="EMBL/GenBank/DDBJ databases">
        <authorList>
            <person name="Duangmal K."/>
            <person name="Teo W.F.A."/>
        </authorList>
    </citation>
    <scope>NUCLEOTIDE SEQUENCE [LARGE SCALE GENOMIC DNA]</scope>
    <source>
        <strain evidence="1 2">TBRC 6029</strain>
    </source>
</reference>
<protein>
    <submittedName>
        <fullName evidence="1">DUF2397 family protein</fullName>
    </submittedName>
</protein>
<dbReference type="Proteomes" id="UP000320011">
    <property type="component" value="Unassembled WGS sequence"/>
</dbReference>
<evidence type="ECO:0000313" key="1">
    <source>
        <dbReference type="EMBL" id="TVT60832.1"/>
    </source>
</evidence>
<dbReference type="AlphaFoldDB" id="A0A558DII8"/>
<accession>A0A558DII8</accession>
<dbReference type="InterPro" id="IPR013493">
    <property type="entry name" value="CHP02677"/>
</dbReference>
<name>A0A558DII8_9PSEU</name>